<dbReference type="InterPro" id="IPR054357">
    <property type="entry name" value="MFE-2_N"/>
</dbReference>
<comment type="similarity">
    <text evidence="1">Belongs to the enoyl-CoA hydratase/isomerase family.</text>
</comment>
<dbReference type="SUPFAM" id="SSF54637">
    <property type="entry name" value="Thioesterase/thiol ester dehydrase-isomerase"/>
    <property type="match status" value="2"/>
</dbReference>
<dbReference type="Gene3D" id="3.10.129.10">
    <property type="entry name" value="Hotdog Thioesterase"/>
    <property type="match status" value="1"/>
</dbReference>
<keyword evidence="5" id="KW-1185">Reference proteome</keyword>
<evidence type="ECO:0000313" key="5">
    <source>
        <dbReference type="Proteomes" id="UP000275069"/>
    </source>
</evidence>
<dbReference type="Proteomes" id="UP000275069">
    <property type="component" value="Chromosome"/>
</dbReference>
<dbReference type="EMBL" id="CP032624">
    <property type="protein sequence ID" value="AYG03154.1"/>
    <property type="molecule type" value="Genomic_DNA"/>
</dbReference>
<dbReference type="PANTHER" id="PTHR13078:SF56">
    <property type="entry name" value="PEROXISOMAL MULTIFUNCTIONAL ENZYME TYPE 2"/>
    <property type="match status" value="1"/>
</dbReference>
<evidence type="ECO:0000313" key="4">
    <source>
        <dbReference type="EMBL" id="AYG03154.1"/>
    </source>
</evidence>
<protein>
    <submittedName>
        <fullName evidence="4">Enoyl-CoA hydratase</fullName>
    </submittedName>
</protein>
<dbReference type="GO" id="GO:0006635">
    <property type="term" value="P:fatty acid beta-oxidation"/>
    <property type="evidence" value="ECO:0007669"/>
    <property type="project" value="TreeGrafter"/>
</dbReference>
<sequence>MSSDLTTLVGRSSEEREFVWDDRLVRLYSLAVGAASDDPTGPELVFAAPGDASSNAMLPSFAVLPGADARRSLDLHELGESTPVHAGQSIRILQPLRREGRLVSTARISAVWDKGSGALVEIESVSRDAVTDKVVVVNNSATFAPGAGGFGGERGPSVPAAHVEVDADAVVSLDTRPEQALLYALLGDENPLHWNPEVAAAAGFERPILHGLCTFAIALRAVVSALDITDPSLLRDTSARFSAPVIPGERLSVSVWRTPYGARFRATKADGTVVLDRGVASLGTSTGAKP</sequence>
<dbReference type="OrthoDB" id="5522043at2"/>
<dbReference type="Pfam" id="PF22622">
    <property type="entry name" value="MFE-2_hydrat-2_N"/>
    <property type="match status" value="1"/>
</dbReference>
<evidence type="ECO:0000259" key="2">
    <source>
        <dbReference type="Pfam" id="PF01575"/>
    </source>
</evidence>
<dbReference type="GO" id="GO:0004300">
    <property type="term" value="F:enoyl-CoA hydratase activity"/>
    <property type="evidence" value="ECO:0007669"/>
    <property type="project" value="TreeGrafter"/>
</dbReference>
<evidence type="ECO:0000256" key="1">
    <source>
        <dbReference type="ARBA" id="ARBA00005254"/>
    </source>
</evidence>
<dbReference type="PANTHER" id="PTHR13078">
    <property type="entry name" value="PEROXISOMAL MULTIFUNCTIONAL ENZYME TYPE 2-RELATED"/>
    <property type="match status" value="1"/>
</dbReference>
<gene>
    <name evidence="4" type="ORF">D7I44_06170</name>
</gene>
<accession>A0A387BM93</accession>
<dbReference type="InterPro" id="IPR029069">
    <property type="entry name" value="HotDog_dom_sf"/>
</dbReference>
<dbReference type="AlphaFoldDB" id="A0A387BM93"/>
<dbReference type="RefSeq" id="WP_120788686.1">
    <property type="nucleotide sequence ID" value="NZ_CP032624.1"/>
</dbReference>
<dbReference type="KEGG" id="gry:D7I44_06170"/>
<proteinExistence type="inferred from homology"/>
<dbReference type="GO" id="GO:0044594">
    <property type="term" value="F:17-beta-hydroxysteroid dehydrogenase (NAD+) activity"/>
    <property type="evidence" value="ECO:0007669"/>
    <property type="project" value="TreeGrafter"/>
</dbReference>
<name>A0A387BM93_9MICO</name>
<dbReference type="Pfam" id="PF01575">
    <property type="entry name" value="MaoC_dehydratas"/>
    <property type="match status" value="1"/>
</dbReference>
<reference evidence="4 5" key="1">
    <citation type="submission" date="2018-09" db="EMBL/GenBank/DDBJ databases">
        <title>Genome sequencing of strain 2DFW10M-5.</title>
        <authorList>
            <person name="Heo J."/>
            <person name="Kim S.-J."/>
            <person name="Kwon S.-W."/>
        </authorList>
    </citation>
    <scope>NUCLEOTIDE SEQUENCE [LARGE SCALE GENOMIC DNA]</scope>
    <source>
        <strain evidence="4 5">2DFW10M-5</strain>
    </source>
</reference>
<feature type="domain" description="MaoC-like" evidence="2">
    <location>
        <begin position="167"/>
        <end position="268"/>
    </location>
</feature>
<feature type="domain" description="Peroxisomal multifunctional enzyme type 2-like N-terminal" evidence="3">
    <location>
        <begin position="18"/>
        <end position="145"/>
    </location>
</feature>
<dbReference type="GO" id="GO:0003857">
    <property type="term" value="F:(3S)-3-hydroxyacyl-CoA dehydrogenase (NAD+) activity"/>
    <property type="evidence" value="ECO:0007669"/>
    <property type="project" value="TreeGrafter"/>
</dbReference>
<dbReference type="InterPro" id="IPR002539">
    <property type="entry name" value="MaoC-like_dom"/>
</dbReference>
<organism evidence="4 5">
    <name type="scientific">Gryllotalpicola protaetiae</name>
    <dbReference type="NCBI Taxonomy" id="2419771"/>
    <lineage>
        <taxon>Bacteria</taxon>
        <taxon>Bacillati</taxon>
        <taxon>Actinomycetota</taxon>
        <taxon>Actinomycetes</taxon>
        <taxon>Micrococcales</taxon>
        <taxon>Microbacteriaceae</taxon>
        <taxon>Gryllotalpicola</taxon>
    </lineage>
</organism>
<evidence type="ECO:0000259" key="3">
    <source>
        <dbReference type="Pfam" id="PF22622"/>
    </source>
</evidence>